<evidence type="ECO:0000256" key="1">
    <source>
        <dbReference type="ARBA" id="ARBA00023002"/>
    </source>
</evidence>
<dbReference type="InterPro" id="IPR020471">
    <property type="entry name" value="AKR"/>
</dbReference>
<keyword evidence="4" id="KW-1185">Reference proteome</keyword>
<protein>
    <submittedName>
        <fullName evidence="3">Predicted oxidoreductase</fullName>
    </submittedName>
</protein>
<dbReference type="PANTHER" id="PTHR43364">
    <property type="entry name" value="NADH-SPECIFIC METHYLGLYOXAL REDUCTASE-RELATED"/>
    <property type="match status" value="1"/>
</dbReference>
<dbReference type="InterPro" id="IPR036812">
    <property type="entry name" value="NAD(P)_OxRdtase_dom_sf"/>
</dbReference>
<evidence type="ECO:0000313" key="4">
    <source>
        <dbReference type="Proteomes" id="UP000242818"/>
    </source>
</evidence>
<dbReference type="GO" id="GO:0016491">
    <property type="term" value="F:oxidoreductase activity"/>
    <property type="evidence" value="ECO:0007669"/>
    <property type="project" value="UniProtKB-KW"/>
</dbReference>
<sequence>MKKTPLIALGTWSWGAGAGGGDQVFGNDLTAENLKPVFDLAIQSGLNLFDTALVYGMGSSEKILGVLVKQYAREDLILSTKFTPQLAPKTANPMEEILNQSLANLQTDYIDFYWIHNPTDAPQWVSGLIPLLKSGKVKNVGVSNHNLKQIKEANAILAKYGFKISAVQNHYSLLYRYSEEAGIIDFCKENNIIFFSYMVLEQGALSGKYNALNPLPESSGRGKSYNPMFSQLEVLIEALKKMGDGKNATVAQIAIAWAIAKNTLPIIGVTQVKQVEEAVNASKIILTSQEISDIEVLAAKVDVDTRGWWEKR</sequence>
<dbReference type="GO" id="GO:0005829">
    <property type="term" value="C:cytosol"/>
    <property type="evidence" value="ECO:0007669"/>
    <property type="project" value="TreeGrafter"/>
</dbReference>
<dbReference type="STRING" id="1335309.GA0116948_10157"/>
<dbReference type="AlphaFoldDB" id="A0A1C3YQZ9"/>
<proteinExistence type="predicted"/>
<dbReference type="SUPFAM" id="SSF51430">
    <property type="entry name" value="NAD(P)-linked oxidoreductase"/>
    <property type="match status" value="1"/>
</dbReference>
<evidence type="ECO:0000259" key="2">
    <source>
        <dbReference type="Pfam" id="PF00248"/>
    </source>
</evidence>
<evidence type="ECO:0000313" key="3">
    <source>
        <dbReference type="EMBL" id="SCB72534.1"/>
    </source>
</evidence>
<gene>
    <name evidence="3" type="ORF">GA0116948_10157</name>
</gene>
<keyword evidence="1" id="KW-0560">Oxidoreductase</keyword>
<feature type="domain" description="NADP-dependent oxidoreductase" evidence="2">
    <location>
        <begin position="7"/>
        <end position="296"/>
    </location>
</feature>
<accession>A0A1C3YQZ9</accession>
<name>A0A1C3YQZ9_9BACT</name>
<dbReference type="RefSeq" id="WP_089708869.1">
    <property type="nucleotide sequence ID" value="NZ_FMAR01000001.1"/>
</dbReference>
<dbReference type="Gene3D" id="3.20.20.100">
    <property type="entry name" value="NADP-dependent oxidoreductase domain"/>
    <property type="match status" value="1"/>
</dbReference>
<dbReference type="OrthoDB" id="9773828at2"/>
<dbReference type="PANTHER" id="PTHR43364:SF4">
    <property type="entry name" value="NAD(P)-LINKED OXIDOREDUCTASE SUPERFAMILY PROTEIN"/>
    <property type="match status" value="1"/>
</dbReference>
<reference evidence="3 4" key="1">
    <citation type="submission" date="2016-08" db="EMBL/GenBank/DDBJ databases">
        <authorList>
            <person name="Seilhamer J.J."/>
        </authorList>
    </citation>
    <scope>NUCLEOTIDE SEQUENCE [LARGE SCALE GENOMIC DNA]</scope>
    <source>
        <strain evidence="3 4">A37T2</strain>
    </source>
</reference>
<organism evidence="3 4">
    <name type="scientific">Chitinophaga costaii</name>
    <dbReference type="NCBI Taxonomy" id="1335309"/>
    <lineage>
        <taxon>Bacteria</taxon>
        <taxon>Pseudomonadati</taxon>
        <taxon>Bacteroidota</taxon>
        <taxon>Chitinophagia</taxon>
        <taxon>Chitinophagales</taxon>
        <taxon>Chitinophagaceae</taxon>
        <taxon>Chitinophaga</taxon>
    </lineage>
</organism>
<dbReference type="InterPro" id="IPR050523">
    <property type="entry name" value="AKR_Detox_Biosynth"/>
</dbReference>
<dbReference type="Pfam" id="PF00248">
    <property type="entry name" value="Aldo_ket_red"/>
    <property type="match status" value="1"/>
</dbReference>
<dbReference type="InterPro" id="IPR023210">
    <property type="entry name" value="NADP_OxRdtase_dom"/>
</dbReference>
<dbReference type="PRINTS" id="PR00069">
    <property type="entry name" value="ALDKETRDTASE"/>
</dbReference>
<dbReference type="CDD" id="cd19103">
    <property type="entry name" value="AKR_unchar"/>
    <property type="match status" value="1"/>
</dbReference>
<dbReference type="Proteomes" id="UP000242818">
    <property type="component" value="Unassembled WGS sequence"/>
</dbReference>
<dbReference type="EMBL" id="FMAR01000001">
    <property type="protein sequence ID" value="SCB72534.1"/>
    <property type="molecule type" value="Genomic_DNA"/>
</dbReference>